<reference evidence="2 3" key="1">
    <citation type="journal article" date="2018" name="MBio">
        <title>Comparative Genomics Reveals the Core Gene Toolbox for the Fungus-Insect Symbiosis.</title>
        <authorList>
            <person name="Wang Y."/>
            <person name="Stata M."/>
            <person name="Wang W."/>
            <person name="Stajich J.E."/>
            <person name="White M.M."/>
            <person name="Moncalvo J.M."/>
        </authorList>
    </citation>
    <scope>NUCLEOTIDE SEQUENCE [LARGE SCALE GENOMIC DNA]</scope>
    <source>
        <strain evidence="2 3">AUS-77-4</strain>
    </source>
</reference>
<proteinExistence type="predicted"/>
<sequence length="313" mass="36414">MNKLLPSVFRKVQSEPKIVDDSIVYSEIPLFKPLLDEYESVDNPMTEVEQRIIKDIIGCKDDIFKVLPTEKVDKGSRFDYEAWLNDESNILRYVRARKNNLEEAKKAIIKTLIWRIEYRPHAITPSDVEHESLTGKTYLNGFDLNGRPVLFLKPHLENTKDPKSQIKSIVFYIEKAIKSMPKGVTKITILIDTTKMTFNTLVSPKTSIQFLDILQSHYPERLGKGLIVNPPGIFVFSYKVVSPFIDPVTKKKIMFVDLKSDRNTSDKNEKDLGPFTNLSKYFDLDRLEIESGGNFPWRYNHSVYWKHMEKEFE</sequence>
<dbReference type="SMART" id="SM00516">
    <property type="entry name" value="SEC14"/>
    <property type="match status" value="1"/>
</dbReference>
<dbReference type="PANTHER" id="PTHR45824">
    <property type="entry name" value="GH16843P"/>
    <property type="match status" value="1"/>
</dbReference>
<organism evidence="2 3">
    <name type="scientific">Furculomyces boomerangus</name>
    <dbReference type="NCBI Taxonomy" id="61424"/>
    <lineage>
        <taxon>Eukaryota</taxon>
        <taxon>Fungi</taxon>
        <taxon>Fungi incertae sedis</taxon>
        <taxon>Zoopagomycota</taxon>
        <taxon>Kickxellomycotina</taxon>
        <taxon>Harpellomycetes</taxon>
        <taxon>Harpellales</taxon>
        <taxon>Harpellaceae</taxon>
        <taxon>Furculomyces</taxon>
    </lineage>
</organism>
<dbReference type="InterPro" id="IPR036865">
    <property type="entry name" value="CRAL-TRIO_dom_sf"/>
</dbReference>
<dbReference type="InterPro" id="IPR036273">
    <property type="entry name" value="CRAL/TRIO_N_dom_sf"/>
</dbReference>
<dbReference type="EMBL" id="MBFT01001238">
    <property type="protein sequence ID" value="PVU84771.1"/>
    <property type="molecule type" value="Genomic_DNA"/>
</dbReference>
<dbReference type="Pfam" id="PF00650">
    <property type="entry name" value="CRAL_TRIO"/>
    <property type="match status" value="1"/>
</dbReference>
<dbReference type="Proteomes" id="UP000245699">
    <property type="component" value="Unassembled WGS sequence"/>
</dbReference>
<evidence type="ECO:0000313" key="2">
    <source>
        <dbReference type="EMBL" id="PVU84771.1"/>
    </source>
</evidence>
<dbReference type="STRING" id="61424.A0A2T9XXF7"/>
<accession>A0A2T9XXF7</accession>
<protein>
    <recommendedName>
        <fullName evidence="1">CRAL-TRIO domain-containing protein</fullName>
    </recommendedName>
</protein>
<dbReference type="GO" id="GO:0008526">
    <property type="term" value="F:phosphatidylinositol transfer activity"/>
    <property type="evidence" value="ECO:0007669"/>
    <property type="project" value="TreeGrafter"/>
</dbReference>
<feature type="domain" description="CRAL-TRIO" evidence="1">
    <location>
        <begin position="125"/>
        <end position="299"/>
    </location>
</feature>
<dbReference type="AlphaFoldDB" id="A0A2T9XXF7"/>
<evidence type="ECO:0000313" key="3">
    <source>
        <dbReference type="Proteomes" id="UP000245699"/>
    </source>
</evidence>
<gene>
    <name evidence="2" type="ORF">BB559_007423</name>
</gene>
<dbReference type="InterPro" id="IPR052578">
    <property type="entry name" value="PI_Transfer_CRAL-TRIO"/>
</dbReference>
<evidence type="ECO:0000259" key="1">
    <source>
        <dbReference type="PROSITE" id="PS50191"/>
    </source>
</evidence>
<dbReference type="InterPro" id="IPR001251">
    <property type="entry name" value="CRAL-TRIO_dom"/>
</dbReference>
<dbReference type="PROSITE" id="PS50191">
    <property type="entry name" value="CRAL_TRIO"/>
    <property type="match status" value="1"/>
</dbReference>
<dbReference type="Gene3D" id="3.40.525.10">
    <property type="entry name" value="CRAL-TRIO lipid binding domain"/>
    <property type="match status" value="1"/>
</dbReference>
<dbReference type="CDD" id="cd00170">
    <property type="entry name" value="SEC14"/>
    <property type="match status" value="1"/>
</dbReference>
<keyword evidence="3" id="KW-1185">Reference proteome</keyword>
<dbReference type="OrthoDB" id="75724at2759"/>
<dbReference type="SUPFAM" id="SSF46938">
    <property type="entry name" value="CRAL/TRIO N-terminal domain"/>
    <property type="match status" value="1"/>
</dbReference>
<name>A0A2T9XXF7_9FUNG</name>
<comment type="caution">
    <text evidence="2">The sequence shown here is derived from an EMBL/GenBank/DDBJ whole genome shotgun (WGS) entry which is preliminary data.</text>
</comment>
<dbReference type="PANTHER" id="PTHR45824:SF29">
    <property type="entry name" value="GH16843P"/>
    <property type="match status" value="1"/>
</dbReference>
<dbReference type="SUPFAM" id="SSF52087">
    <property type="entry name" value="CRAL/TRIO domain"/>
    <property type="match status" value="1"/>
</dbReference>